<evidence type="ECO:0000313" key="9">
    <source>
        <dbReference type="EMBL" id="OIO31662.1"/>
    </source>
</evidence>
<dbReference type="STRING" id="1805282.AUJ44_04210"/>
<evidence type="ECO:0000256" key="4">
    <source>
        <dbReference type="ARBA" id="ARBA00022801"/>
    </source>
</evidence>
<sequence length="570" mass="64117">MVVMNTYSVTPEIPDDASISLAAYPELTRRLLFNRGITGQKEADVFLNPDYERDLSDPFLMLNMEKAVDRVLRAVKEDEKIVIYGDYDCDGIPGSVVLHDFFKKIGYKNFENYIPHRHSEGYGLNMLAVEKFARQGVKLLITVDCGITDCKEVARGNELGIDTIITDHHLVQENVPPAHAIIDPKQKEDSSPDPMLCGAGVAFKFVQALIARGDFEIAEGWEKWLLDMAGLSTIADMVPLQKENRVIAFYGLKVLRKSPRPGMQKLLRSIKMNQAHISEDDVGFMIAPRINAASRMSDPREAFRLLATDDAAVAGELASHLEKINNERKWTVAQMIKEIKKILKEREPKDVIVVGNPNWRVGILGIAANNIVEEYAKPVFVWGREGAEYIKGSCRSDGTVNVVDLMTSVSSDLFIDVGGHELSGGFSISHEKIHLLENEIVAAYHKKKRESVEKITLIDGKLDIDEVNWTIYREIEKFAPFGIGNAKPTFLFEGILVQKVNYFGKGKNHLRIDFHNSLGKIVSGISFFADKTKFRRVSFAEGDKVDIVAVFDKSMFRNFPELRLRIIDIL</sequence>
<dbReference type="GO" id="GO:0008409">
    <property type="term" value="F:5'-3' exonuclease activity"/>
    <property type="evidence" value="ECO:0007669"/>
    <property type="project" value="InterPro"/>
</dbReference>
<dbReference type="Pfam" id="PF02272">
    <property type="entry name" value="DHHA1"/>
    <property type="match status" value="1"/>
</dbReference>
<comment type="similarity">
    <text evidence="1">Belongs to the RecJ family.</text>
</comment>
<accession>A0A1J4VAT6</accession>
<dbReference type="GO" id="GO:0006281">
    <property type="term" value="P:DNA repair"/>
    <property type="evidence" value="ECO:0007669"/>
    <property type="project" value="InterPro"/>
</dbReference>
<dbReference type="InterPro" id="IPR051673">
    <property type="entry name" value="SSDNA_exonuclease_RecJ"/>
</dbReference>
<gene>
    <name evidence="9" type="ORF">AUJ44_04210</name>
</gene>
<evidence type="ECO:0000256" key="2">
    <source>
        <dbReference type="ARBA" id="ARBA00019841"/>
    </source>
</evidence>
<reference evidence="9 10" key="1">
    <citation type="journal article" date="2016" name="Environ. Microbiol.">
        <title>Genomic resolution of a cold subsurface aquifer community provides metabolic insights for novel microbes adapted to high CO concentrations.</title>
        <authorList>
            <person name="Probst A.J."/>
            <person name="Castelle C.J."/>
            <person name="Singh A."/>
            <person name="Brown C.T."/>
            <person name="Anantharaman K."/>
            <person name="Sharon I."/>
            <person name="Hug L.A."/>
            <person name="Burstein D."/>
            <person name="Emerson J.B."/>
            <person name="Thomas B.C."/>
            <person name="Banfield J.F."/>
        </authorList>
    </citation>
    <scope>NUCLEOTIDE SEQUENCE [LARGE SCALE GENOMIC DNA]</scope>
    <source>
        <strain evidence="9">CG1_02_47_685</strain>
    </source>
</reference>
<dbReference type="Gene3D" id="3.10.310.30">
    <property type="match status" value="1"/>
</dbReference>
<keyword evidence="5 9" id="KW-0269">Exonuclease</keyword>
<dbReference type="GO" id="GO:0003676">
    <property type="term" value="F:nucleic acid binding"/>
    <property type="evidence" value="ECO:0007669"/>
    <property type="project" value="InterPro"/>
</dbReference>
<dbReference type="InterPro" id="IPR041122">
    <property type="entry name" value="RecJ_OB"/>
</dbReference>
<dbReference type="EMBL" id="MNVO01000059">
    <property type="protein sequence ID" value="OIO31662.1"/>
    <property type="molecule type" value="Genomic_DNA"/>
</dbReference>
<dbReference type="PANTHER" id="PTHR30255:SF2">
    <property type="entry name" value="SINGLE-STRANDED-DNA-SPECIFIC EXONUCLEASE RECJ"/>
    <property type="match status" value="1"/>
</dbReference>
<dbReference type="NCBIfam" id="TIGR00644">
    <property type="entry name" value="recJ"/>
    <property type="match status" value="1"/>
</dbReference>
<dbReference type="InterPro" id="IPR003156">
    <property type="entry name" value="DHHA1_dom"/>
</dbReference>
<dbReference type="Proteomes" id="UP000183206">
    <property type="component" value="Unassembled WGS sequence"/>
</dbReference>
<organism evidence="9 10">
    <name type="scientific">Candidatus Nomurabacteria bacterium CG1_02_47_685</name>
    <dbReference type="NCBI Taxonomy" id="1805282"/>
    <lineage>
        <taxon>Bacteria</taxon>
        <taxon>Candidatus Nomuraibacteriota</taxon>
    </lineage>
</organism>
<keyword evidence="3" id="KW-0540">Nuclease</keyword>
<proteinExistence type="inferred from homology"/>
<dbReference type="PANTHER" id="PTHR30255">
    <property type="entry name" value="SINGLE-STRANDED-DNA-SPECIFIC EXONUCLEASE RECJ"/>
    <property type="match status" value="1"/>
</dbReference>
<evidence type="ECO:0000259" key="7">
    <source>
        <dbReference type="Pfam" id="PF02272"/>
    </source>
</evidence>
<dbReference type="Pfam" id="PF01368">
    <property type="entry name" value="DHH"/>
    <property type="match status" value="1"/>
</dbReference>
<evidence type="ECO:0000256" key="3">
    <source>
        <dbReference type="ARBA" id="ARBA00022722"/>
    </source>
</evidence>
<evidence type="ECO:0000313" key="10">
    <source>
        <dbReference type="Proteomes" id="UP000183206"/>
    </source>
</evidence>
<evidence type="ECO:0000256" key="5">
    <source>
        <dbReference type="ARBA" id="ARBA00022839"/>
    </source>
</evidence>
<feature type="domain" description="DHHA1" evidence="7">
    <location>
        <begin position="351"/>
        <end position="436"/>
    </location>
</feature>
<feature type="domain" description="RecJ OB" evidence="8">
    <location>
        <begin position="458"/>
        <end position="568"/>
    </location>
</feature>
<protein>
    <recommendedName>
        <fullName evidence="2">Single-stranded-DNA-specific exonuclease RecJ</fullName>
    </recommendedName>
</protein>
<feature type="domain" description="DDH" evidence="6">
    <location>
        <begin position="80"/>
        <end position="213"/>
    </location>
</feature>
<keyword evidence="4" id="KW-0378">Hydrolase</keyword>
<dbReference type="Pfam" id="PF17768">
    <property type="entry name" value="RecJ_OB"/>
    <property type="match status" value="1"/>
</dbReference>
<evidence type="ECO:0000256" key="1">
    <source>
        <dbReference type="ARBA" id="ARBA00005915"/>
    </source>
</evidence>
<dbReference type="GO" id="GO:0006310">
    <property type="term" value="P:DNA recombination"/>
    <property type="evidence" value="ECO:0007669"/>
    <property type="project" value="InterPro"/>
</dbReference>
<name>A0A1J4VAT6_9BACT</name>
<dbReference type="InterPro" id="IPR038763">
    <property type="entry name" value="DHH_sf"/>
</dbReference>
<dbReference type="SUPFAM" id="SSF64182">
    <property type="entry name" value="DHH phosphoesterases"/>
    <property type="match status" value="1"/>
</dbReference>
<evidence type="ECO:0000259" key="8">
    <source>
        <dbReference type="Pfam" id="PF17768"/>
    </source>
</evidence>
<dbReference type="InterPro" id="IPR001667">
    <property type="entry name" value="DDH_dom"/>
</dbReference>
<dbReference type="Gene3D" id="3.90.1640.30">
    <property type="match status" value="1"/>
</dbReference>
<comment type="caution">
    <text evidence="9">The sequence shown here is derived from an EMBL/GenBank/DDBJ whole genome shotgun (WGS) entry which is preliminary data.</text>
</comment>
<evidence type="ECO:0000259" key="6">
    <source>
        <dbReference type="Pfam" id="PF01368"/>
    </source>
</evidence>
<dbReference type="InterPro" id="IPR004610">
    <property type="entry name" value="RecJ"/>
</dbReference>
<dbReference type="AlphaFoldDB" id="A0A1J4VAT6"/>